<accession>A0AAV4BU56</accession>
<keyword evidence="2" id="KW-1185">Reference proteome</keyword>
<comment type="caution">
    <text evidence="1">The sequence shown here is derived from an EMBL/GenBank/DDBJ whole genome shotgun (WGS) entry which is preliminary data.</text>
</comment>
<dbReference type="EMBL" id="BLXT01005456">
    <property type="protein sequence ID" value="GFO22835.1"/>
    <property type="molecule type" value="Genomic_DNA"/>
</dbReference>
<protein>
    <submittedName>
        <fullName evidence="1">Uncharacterized protein</fullName>
    </submittedName>
</protein>
<evidence type="ECO:0000313" key="2">
    <source>
        <dbReference type="Proteomes" id="UP000735302"/>
    </source>
</evidence>
<proteinExistence type="predicted"/>
<evidence type="ECO:0000313" key="1">
    <source>
        <dbReference type="EMBL" id="GFO22835.1"/>
    </source>
</evidence>
<gene>
    <name evidence="1" type="ORF">PoB_004934000</name>
</gene>
<dbReference type="Proteomes" id="UP000735302">
    <property type="component" value="Unassembled WGS sequence"/>
</dbReference>
<dbReference type="AlphaFoldDB" id="A0AAV4BU56"/>
<name>A0AAV4BU56_9GAST</name>
<reference evidence="1 2" key="1">
    <citation type="journal article" date="2021" name="Elife">
        <title>Chloroplast acquisition without the gene transfer in kleptoplastic sea slugs, Plakobranchus ocellatus.</title>
        <authorList>
            <person name="Maeda T."/>
            <person name="Takahashi S."/>
            <person name="Yoshida T."/>
            <person name="Shimamura S."/>
            <person name="Takaki Y."/>
            <person name="Nagai Y."/>
            <person name="Toyoda A."/>
            <person name="Suzuki Y."/>
            <person name="Arimoto A."/>
            <person name="Ishii H."/>
            <person name="Satoh N."/>
            <person name="Nishiyama T."/>
            <person name="Hasebe M."/>
            <person name="Maruyama T."/>
            <person name="Minagawa J."/>
            <person name="Obokata J."/>
            <person name="Shigenobu S."/>
        </authorList>
    </citation>
    <scope>NUCLEOTIDE SEQUENCE [LARGE SCALE GENOMIC DNA]</scope>
</reference>
<sequence>MVNLRTPYPCGELKVLCILVASRNAIVGKRKEIDMPFNRVTTGIVSLINPPSYRNDINGKERTFHANLLKKYIVKNVVSDGEATMDDSPVSASLAVAEVQSSGCDECGCQIFSEPGSLGSKETVGDPRLDDELTGCLRSSKANWMSLQALSLPFCFDTSGRALKKWWDKQC</sequence>
<organism evidence="1 2">
    <name type="scientific">Plakobranchus ocellatus</name>
    <dbReference type="NCBI Taxonomy" id="259542"/>
    <lineage>
        <taxon>Eukaryota</taxon>
        <taxon>Metazoa</taxon>
        <taxon>Spiralia</taxon>
        <taxon>Lophotrochozoa</taxon>
        <taxon>Mollusca</taxon>
        <taxon>Gastropoda</taxon>
        <taxon>Heterobranchia</taxon>
        <taxon>Euthyneura</taxon>
        <taxon>Panpulmonata</taxon>
        <taxon>Sacoglossa</taxon>
        <taxon>Placobranchoidea</taxon>
        <taxon>Plakobranchidae</taxon>
        <taxon>Plakobranchus</taxon>
    </lineage>
</organism>